<dbReference type="SUPFAM" id="SSF48452">
    <property type="entry name" value="TPR-like"/>
    <property type="match status" value="2"/>
</dbReference>
<keyword evidence="2" id="KW-0472">Membrane</keyword>
<sequence>MADLALFSLILVALAIGYFAGRAEKKRRRPPSDASSLSSEYFVGLNYLLNEQTDEAIESFIRALEINSDTVETFVVLGRLFRQRGEIEKAIQAHQDLLARPSLTREQTLDVQLELAHDYQKAGLLDRAETLLEDIVQKNWKSWKEAFNTLLSIYEVEKEWQKAIVLVGKLKGSAADEYSFRLSHYHCELAEQALNNSDLLQARKSLRLAGNVSKSNARVSLLQGALEIKAGNYRDAIRCLERIADQDQGFVPESITMLEQCYGEMRSRRGLTSYLGRCLRERPTSAVVMASARLISDQQGEKEAGRFMAEQIIKRPSLKGLNALIDMHLHLTEGRARQNLMLLRDLTGRLAASKPVYQCGQCGFTGKELHWNCPKCHEWGAISPILGLEGE</sequence>
<dbReference type="Pfam" id="PF13181">
    <property type="entry name" value="TPR_8"/>
    <property type="match status" value="1"/>
</dbReference>
<dbReference type="SMART" id="SM00028">
    <property type="entry name" value="TPR"/>
    <property type="match status" value="3"/>
</dbReference>
<feature type="topological domain" description="Cytoplasmic" evidence="2">
    <location>
        <begin position="22"/>
        <end position="391"/>
    </location>
</feature>
<keyword evidence="2" id="KW-1003">Cell membrane</keyword>
<dbReference type="InterPro" id="IPR030865">
    <property type="entry name" value="LapB"/>
</dbReference>
<dbReference type="Proteomes" id="UP001203338">
    <property type="component" value="Unassembled WGS sequence"/>
</dbReference>
<dbReference type="Gene3D" id="1.25.40.10">
    <property type="entry name" value="Tetratricopeptide repeat domain"/>
    <property type="match status" value="1"/>
</dbReference>
<evidence type="ECO:0000313" key="6">
    <source>
        <dbReference type="Proteomes" id="UP001203338"/>
    </source>
</evidence>
<name>A0ABT0PIW6_9GAMM</name>
<evidence type="ECO:0000256" key="2">
    <source>
        <dbReference type="HAMAP-Rule" id="MF_00994"/>
    </source>
</evidence>
<feature type="binding site" evidence="2">
    <location>
        <position position="362"/>
    </location>
    <ligand>
        <name>Fe cation</name>
        <dbReference type="ChEBI" id="CHEBI:24875"/>
    </ligand>
</feature>
<dbReference type="InterPro" id="IPR041166">
    <property type="entry name" value="Rubredoxin_2"/>
</dbReference>
<gene>
    <name evidence="2 5" type="primary">lapB</name>
    <name evidence="5" type="ORF">M3P05_15540</name>
</gene>
<keyword evidence="2" id="KW-0997">Cell inner membrane</keyword>
<comment type="caution">
    <text evidence="5">The sequence shown here is derived from an EMBL/GenBank/DDBJ whole genome shotgun (WGS) entry which is preliminary data.</text>
</comment>
<protein>
    <recommendedName>
        <fullName evidence="2">Lipopolysaccharide assembly protein B</fullName>
    </recommendedName>
</protein>
<dbReference type="NCBIfam" id="NF008757">
    <property type="entry name" value="PRK11788.1-5"/>
    <property type="match status" value="1"/>
</dbReference>
<feature type="domain" description="LapB rubredoxin metal binding" evidence="4">
    <location>
        <begin position="357"/>
        <end position="384"/>
    </location>
</feature>
<keyword evidence="2 3" id="KW-0802">TPR repeat</keyword>
<dbReference type="CDD" id="cd00350">
    <property type="entry name" value="rubredoxin_like"/>
    <property type="match status" value="1"/>
</dbReference>
<feature type="repeat" description="TPR" evidence="3">
    <location>
        <begin position="37"/>
        <end position="70"/>
    </location>
</feature>
<comment type="function">
    <text evidence="2">Modulates cellular lipopolysaccharide (LPS) levels by regulating LpxC, which is involved in lipid A biosynthesis. May act by modulating the proteolytic activity of FtsH towards LpxC. May also coordinate assembly of proteins involved in LPS synthesis at the plasma membrane.</text>
</comment>
<dbReference type="HAMAP" id="MF_00994">
    <property type="entry name" value="LPS_assembly_LapB"/>
    <property type="match status" value="1"/>
</dbReference>
<proteinExistence type="inferred from homology"/>
<evidence type="ECO:0000259" key="4">
    <source>
        <dbReference type="Pfam" id="PF18073"/>
    </source>
</evidence>
<dbReference type="EMBL" id="JAMFLX010000023">
    <property type="protein sequence ID" value="MCL6271337.1"/>
    <property type="molecule type" value="Genomic_DNA"/>
</dbReference>
<accession>A0ABT0PIW6</accession>
<reference evidence="5 6" key="1">
    <citation type="submission" date="2022-05" db="EMBL/GenBank/DDBJ databases">
        <authorList>
            <person name="Park J.-S."/>
        </authorList>
    </citation>
    <scope>NUCLEOTIDE SEQUENCE [LARGE SCALE GENOMIC DNA]</scope>
    <source>
        <strain evidence="5 6">2012CJ34-2</strain>
    </source>
</reference>
<keyword evidence="2" id="KW-1133">Transmembrane helix</keyword>
<keyword evidence="1 2" id="KW-0479">Metal-binding</keyword>
<organism evidence="5 6">
    <name type="scientific">Parendozoicomonas callyspongiae</name>
    <dbReference type="NCBI Taxonomy" id="2942213"/>
    <lineage>
        <taxon>Bacteria</taxon>
        <taxon>Pseudomonadati</taxon>
        <taxon>Pseudomonadota</taxon>
        <taxon>Gammaproteobacteria</taxon>
        <taxon>Oceanospirillales</taxon>
        <taxon>Endozoicomonadaceae</taxon>
        <taxon>Parendozoicomonas</taxon>
    </lineage>
</organism>
<feature type="binding site" evidence="2">
    <location>
        <position position="359"/>
    </location>
    <ligand>
        <name>Fe cation</name>
        <dbReference type="ChEBI" id="CHEBI:24875"/>
    </ligand>
</feature>
<keyword evidence="2" id="KW-0408">Iron</keyword>
<keyword evidence="2" id="KW-0677">Repeat</keyword>
<dbReference type="InterPro" id="IPR019734">
    <property type="entry name" value="TPR_rpt"/>
</dbReference>
<keyword evidence="6" id="KW-1185">Reference proteome</keyword>
<evidence type="ECO:0000313" key="5">
    <source>
        <dbReference type="EMBL" id="MCL6271337.1"/>
    </source>
</evidence>
<comment type="subcellular location">
    <subcellularLocation>
        <location evidence="2">Cell inner membrane</location>
        <topology evidence="2">Single-pass membrane protein</topology>
        <orientation evidence="2">Cytoplasmic side</orientation>
    </subcellularLocation>
</comment>
<feature type="binding site" evidence="2">
    <location>
        <position position="373"/>
    </location>
    <ligand>
        <name>Fe cation</name>
        <dbReference type="ChEBI" id="CHEBI:24875"/>
    </ligand>
</feature>
<dbReference type="RefSeq" id="WP_249700893.1">
    <property type="nucleotide sequence ID" value="NZ_JAMFLX010000023.1"/>
</dbReference>
<dbReference type="Pfam" id="PF18073">
    <property type="entry name" value="Zn_ribbon_LapB"/>
    <property type="match status" value="1"/>
</dbReference>
<dbReference type="PROSITE" id="PS50005">
    <property type="entry name" value="TPR"/>
    <property type="match status" value="1"/>
</dbReference>
<feature type="binding site" evidence="2">
    <location>
        <position position="376"/>
    </location>
    <ligand>
        <name>Fe cation</name>
        <dbReference type="ChEBI" id="CHEBI:24875"/>
    </ligand>
</feature>
<keyword evidence="2" id="KW-0812">Transmembrane</keyword>
<dbReference type="InterPro" id="IPR011990">
    <property type="entry name" value="TPR-like_helical_dom_sf"/>
</dbReference>
<comment type="similarity">
    <text evidence="2">Belongs to the LapB family.</text>
</comment>
<evidence type="ECO:0000256" key="1">
    <source>
        <dbReference type="ARBA" id="ARBA00022723"/>
    </source>
</evidence>
<evidence type="ECO:0000256" key="3">
    <source>
        <dbReference type="PROSITE-ProRule" id="PRU00339"/>
    </source>
</evidence>